<evidence type="ECO:0000313" key="2">
    <source>
        <dbReference type="EMBL" id="UNM12969.1"/>
    </source>
</evidence>
<dbReference type="Proteomes" id="UP000828924">
    <property type="component" value="Chromosome"/>
</dbReference>
<keyword evidence="3" id="KW-1185">Reference proteome</keyword>
<organism evidence="2 3">
    <name type="scientific">Streptomyces formicae</name>
    <dbReference type="NCBI Taxonomy" id="1616117"/>
    <lineage>
        <taxon>Bacteria</taxon>
        <taxon>Bacillati</taxon>
        <taxon>Actinomycetota</taxon>
        <taxon>Actinomycetes</taxon>
        <taxon>Kitasatosporales</taxon>
        <taxon>Streptomycetaceae</taxon>
        <taxon>Streptomyces</taxon>
    </lineage>
</organism>
<name>A0ABY3WNC2_9ACTN</name>
<gene>
    <name evidence="2" type="ORF">J4032_16895</name>
</gene>
<sequence length="330" mass="35164">MRMNEIYQTALNGTLVSPPKESTAAILVINDTSIPLDLFYVDQSGNLCGRDDRGNWVAGLPGITLDANGGNIVITSDCWAYSYWVAKSHYSGAFAAVLQNLRGKSTLTFSGFDLLDPNDIGPIPEPSADMLIPQDGPSVLVATGLVQHGTTVRTPVNTGNGEQAGLGAAVTREQFWHCTGESYSLAPGESRIVSYTVTQGMQDSSSESETTNASVGVSASAGWGPFSASISASLSESSTTSQQLTVSTQTSSFVSSSCHNLGEYPEMNLYWQLTDIATVYDKDGRPLSSVISGEVPAVVSGPWEVRELEDTKEKKLKRKENGHDRPPPST</sequence>
<dbReference type="RefSeq" id="WP_242331678.1">
    <property type="nucleotide sequence ID" value="NZ_CP071872.1"/>
</dbReference>
<protein>
    <submittedName>
        <fullName evidence="2">Uncharacterized protein</fullName>
    </submittedName>
</protein>
<accession>A0ABY3WNC2</accession>
<evidence type="ECO:0000256" key="1">
    <source>
        <dbReference type="SAM" id="MobiDB-lite"/>
    </source>
</evidence>
<feature type="region of interest" description="Disordered" evidence="1">
    <location>
        <begin position="305"/>
        <end position="330"/>
    </location>
</feature>
<evidence type="ECO:0000313" key="3">
    <source>
        <dbReference type="Proteomes" id="UP000828924"/>
    </source>
</evidence>
<reference evidence="2 3" key="1">
    <citation type="submission" date="2021-03" db="EMBL/GenBank/DDBJ databases">
        <title>Complete genome of Streptomyces formicae strain 1H-GS9 (DSM 100524).</title>
        <authorList>
            <person name="Atanasov K.E."/>
            <person name="Altabella T."/>
            <person name="Ferrer A."/>
        </authorList>
    </citation>
    <scope>NUCLEOTIDE SEQUENCE [LARGE SCALE GENOMIC DNA]</scope>
    <source>
        <strain evidence="2 3">1H-GS9</strain>
    </source>
</reference>
<dbReference type="EMBL" id="CP071872">
    <property type="protein sequence ID" value="UNM12969.1"/>
    <property type="molecule type" value="Genomic_DNA"/>
</dbReference>
<proteinExistence type="predicted"/>